<sequence length="586" mass="66117">MKNSTFFPFEKNKYFYGKLLSVDDFNLEQKYISDKRRMSNLFLYGAGIVAGMQVVHVDDTTISVEMGFALDSLGREIVIEAPVIRNLSSVDGFKTIEGAESGYTYLCVEYDEVEQDKVYNIAGNIGLAQGTDAVAYNKVRESYHLYLTNLEPQRECLSQEELYLEYTTVYFQSGIHIKQVVPKYIQAGEKFEIKLLVETTQIDYLSFSYQLALTCLNFQKTQLIDVVFDEMLHEKTGSYMITYEAEAVSASGIDGVAAVVPESFKVFLGRKPIDAWSEAKSTVHIIKNNPKDEVLNQYYREAMENQLKNSSNEPLYLAKIYLMKAGDSYMIDHILNVPFQQYVMNHVLGSALNQMLQKDFDKLSDCKQTASGESSQKEKREDREKVLVTEGSCKLKLGIEGQKGKRFFSKEIIHGLGLGRVTIVLGLETGEKEIIYGERDVFEADEPDVLLAAKLNQDKGSFIIGAKLVSTTTLTEIKVHWTAVLHQKEETVQVFEKKIFIKPSVLELGMRESYYLEAAFQNIEDKAVKWKVINNGGTIESNGMYTAPNVPGVYEIIAESIAYPEVKASIFAVVREGFHSDRNGGD</sequence>
<dbReference type="RefSeq" id="WP_092564016.1">
    <property type="nucleotide sequence ID" value="NZ_FOYZ01000021.1"/>
</dbReference>
<organism evidence="1 2">
    <name type="scientific">Anaeromicropila populeti</name>
    <dbReference type="NCBI Taxonomy" id="37658"/>
    <lineage>
        <taxon>Bacteria</taxon>
        <taxon>Bacillati</taxon>
        <taxon>Bacillota</taxon>
        <taxon>Clostridia</taxon>
        <taxon>Lachnospirales</taxon>
        <taxon>Lachnospiraceae</taxon>
        <taxon>Anaeromicropila</taxon>
    </lineage>
</organism>
<dbReference type="EMBL" id="FOYZ01000021">
    <property type="protein sequence ID" value="SFS06862.1"/>
    <property type="molecule type" value="Genomic_DNA"/>
</dbReference>
<proteinExistence type="predicted"/>
<protein>
    <submittedName>
        <fullName evidence="1">Uncharacterized protein</fullName>
    </submittedName>
</protein>
<dbReference type="AlphaFoldDB" id="A0A1I6LUA8"/>
<gene>
    <name evidence="1" type="ORF">SAMN05661086_03558</name>
</gene>
<accession>A0A1I6LUA8</accession>
<name>A0A1I6LUA8_9FIRM</name>
<dbReference type="STRING" id="37658.SAMN05661086_03558"/>
<evidence type="ECO:0000313" key="2">
    <source>
        <dbReference type="Proteomes" id="UP000199659"/>
    </source>
</evidence>
<reference evidence="1 2" key="1">
    <citation type="submission" date="2016-10" db="EMBL/GenBank/DDBJ databases">
        <authorList>
            <person name="de Groot N.N."/>
        </authorList>
    </citation>
    <scope>NUCLEOTIDE SEQUENCE [LARGE SCALE GENOMIC DNA]</scope>
    <source>
        <strain evidence="1 2">743A</strain>
    </source>
</reference>
<dbReference type="OrthoDB" id="1982228at2"/>
<keyword evidence="2" id="KW-1185">Reference proteome</keyword>
<dbReference type="Proteomes" id="UP000199659">
    <property type="component" value="Unassembled WGS sequence"/>
</dbReference>
<evidence type="ECO:0000313" key="1">
    <source>
        <dbReference type="EMBL" id="SFS06862.1"/>
    </source>
</evidence>